<evidence type="ECO:0000313" key="9">
    <source>
        <dbReference type="Proteomes" id="UP000479000"/>
    </source>
</evidence>
<dbReference type="GO" id="GO:0030127">
    <property type="term" value="C:COPII vesicle coat"/>
    <property type="evidence" value="ECO:0007669"/>
    <property type="project" value="TreeGrafter"/>
</dbReference>
<evidence type="ECO:0000256" key="4">
    <source>
        <dbReference type="ARBA" id="ARBA00022737"/>
    </source>
</evidence>
<evidence type="ECO:0000259" key="7">
    <source>
        <dbReference type="Pfam" id="PF12931"/>
    </source>
</evidence>
<keyword evidence="2" id="KW-0813">Transport</keyword>
<evidence type="ECO:0000313" key="8">
    <source>
        <dbReference type="EMBL" id="CAA9997966.1"/>
    </source>
</evidence>
<dbReference type="GO" id="GO:0007029">
    <property type="term" value="P:endoplasmic reticulum organization"/>
    <property type="evidence" value="ECO:0007669"/>
    <property type="project" value="TreeGrafter"/>
</dbReference>
<organism evidence="8 9">
    <name type="scientific">Nesidiocoris tenuis</name>
    <dbReference type="NCBI Taxonomy" id="355587"/>
    <lineage>
        <taxon>Eukaryota</taxon>
        <taxon>Metazoa</taxon>
        <taxon>Ecdysozoa</taxon>
        <taxon>Arthropoda</taxon>
        <taxon>Hexapoda</taxon>
        <taxon>Insecta</taxon>
        <taxon>Pterygota</taxon>
        <taxon>Neoptera</taxon>
        <taxon>Paraneoptera</taxon>
        <taxon>Hemiptera</taxon>
        <taxon>Heteroptera</taxon>
        <taxon>Panheteroptera</taxon>
        <taxon>Cimicomorpha</taxon>
        <taxon>Miridae</taxon>
        <taxon>Dicyphina</taxon>
        <taxon>Nesidiocoris</taxon>
    </lineage>
</organism>
<name>A0A6H5G5U6_9HEMI</name>
<evidence type="ECO:0000256" key="5">
    <source>
        <dbReference type="ARBA" id="ARBA00022824"/>
    </source>
</evidence>
<reference evidence="8 9" key="1">
    <citation type="submission" date="2020-02" db="EMBL/GenBank/DDBJ databases">
        <authorList>
            <person name="Ferguson B K."/>
        </authorList>
    </citation>
    <scope>NUCLEOTIDE SEQUENCE [LARGE SCALE GENOMIC DNA]</scope>
</reference>
<keyword evidence="5" id="KW-0256">Endoplasmic reticulum</keyword>
<dbReference type="GO" id="GO:0070971">
    <property type="term" value="C:endoplasmic reticulum exit site"/>
    <property type="evidence" value="ECO:0007669"/>
    <property type="project" value="TreeGrafter"/>
</dbReference>
<evidence type="ECO:0000256" key="6">
    <source>
        <dbReference type="ARBA" id="ARBA00022892"/>
    </source>
</evidence>
<sequence>MKIKEIEKTVNTSWSPGDHHPILLAAGTAAQQLDASFNTSAALEIYALNLQEPSLDLELKLSVPCQQSPTYFGLDILYQMCGLGFTEERTHHQIDGYNDSNVEGKVCQALLVGRVEEAVDLCLENDRLADALVLAHATGPEALARIHQKYFEKNNSDSLCRIIKAVVTEEWESVIQNCELSSWKEALAVILTYKKNASQLAAARLEFWKRIFQTPVRPWDARIWYAADSYSECRHIQSAAYPVAQVVSSTATYGSSSACYEFHQKFAQSWNPRYQIFGLSSGTTDFLQESATYRNSQACYPLKTIQLRVGTTRLLSDPSLASRGRTWRNKHPSPIRCMELARLSRNTRLNRVIPVPNKITGSSSILQWVIRVTSHRQWVSSILRWANTHQWVNSCHPCSNLRLLHLRNNFHM</sequence>
<dbReference type="GO" id="GO:0090110">
    <property type="term" value="P:COPII-coated vesicle cargo loading"/>
    <property type="evidence" value="ECO:0007669"/>
    <property type="project" value="TreeGrafter"/>
</dbReference>
<dbReference type="Proteomes" id="UP000479000">
    <property type="component" value="Unassembled WGS sequence"/>
</dbReference>
<dbReference type="EMBL" id="CADCXU010006402">
    <property type="protein sequence ID" value="CAA9997966.1"/>
    <property type="molecule type" value="Genomic_DNA"/>
</dbReference>
<dbReference type="PANTHER" id="PTHR13923">
    <property type="entry name" value="SEC31-RELATED PROTEIN"/>
    <property type="match status" value="1"/>
</dbReference>
<dbReference type="InterPro" id="IPR015943">
    <property type="entry name" value="WD40/YVTN_repeat-like_dom_sf"/>
</dbReference>
<proteinExistence type="predicted"/>
<keyword evidence="4" id="KW-0677">Repeat</keyword>
<keyword evidence="6" id="KW-0931">ER-Golgi transport</keyword>
<keyword evidence="9" id="KW-1185">Reference proteome</keyword>
<dbReference type="OrthoDB" id="542917at2759"/>
<accession>A0A6H5G5U6</accession>
<feature type="domain" description="Sec16 Sec23-binding" evidence="7">
    <location>
        <begin position="108"/>
        <end position="197"/>
    </location>
</feature>
<keyword evidence="3" id="KW-0853">WD repeat</keyword>
<dbReference type="AlphaFoldDB" id="A0A6H5G5U6"/>
<dbReference type="Pfam" id="PF12931">
    <property type="entry name" value="TPR_Sec16"/>
    <property type="match status" value="1"/>
</dbReference>
<evidence type="ECO:0000256" key="3">
    <source>
        <dbReference type="ARBA" id="ARBA00022574"/>
    </source>
</evidence>
<dbReference type="GO" id="GO:0005198">
    <property type="term" value="F:structural molecule activity"/>
    <property type="evidence" value="ECO:0007669"/>
    <property type="project" value="TreeGrafter"/>
</dbReference>
<dbReference type="InterPro" id="IPR024298">
    <property type="entry name" value="Sec16_Sec23-bd"/>
</dbReference>
<dbReference type="Gene3D" id="2.130.10.10">
    <property type="entry name" value="YVTN repeat-like/Quinoprotein amine dehydrogenase"/>
    <property type="match status" value="1"/>
</dbReference>
<evidence type="ECO:0000256" key="2">
    <source>
        <dbReference type="ARBA" id="ARBA00022448"/>
    </source>
</evidence>
<evidence type="ECO:0000256" key="1">
    <source>
        <dbReference type="ARBA" id="ARBA00004240"/>
    </source>
</evidence>
<dbReference type="InterPro" id="IPR040251">
    <property type="entry name" value="SEC31-like"/>
</dbReference>
<dbReference type="PANTHER" id="PTHR13923:SF11">
    <property type="entry name" value="SECRETORY 31, ISOFORM D"/>
    <property type="match status" value="1"/>
</dbReference>
<gene>
    <name evidence="8" type="ORF">NTEN_LOCUS4260</name>
</gene>
<comment type="subcellular location">
    <subcellularLocation>
        <location evidence="1">Endoplasmic reticulum</location>
    </subcellularLocation>
</comment>
<protein>
    <recommendedName>
        <fullName evidence="7">Sec16 Sec23-binding domain-containing protein</fullName>
    </recommendedName>
</protein>
<dbReference type="Gene3D" id="1.25.40.980">
    <property type="match status" value="1"/>
</dbReference>